<evidence type="ECO:0000313" key="2">
    <source>
        <dbReference type="EMBL" id="TGO72621.1"/>
    </source>
</evidence>
<evidence type="ECO:0000313" key="3">
    <source>
        <dbReference type="Proteomes" id="UP000297229"/>
    </source>
</evidence>
<evidence type="ECO:0008006" key="4">
    <source>
        <dbReference type="Google" id="ProtNLM"/>
    </source>
</evidence>
<organism evidence="2 3">
    <name type="scientific">Botrytis elliptica</name>
    <dbReference type="NCBI Taxonomy" id="278938"/>
    <lineage>
        <taxon>Eukaryota</taxon>
        <taxon>Fungi</taxon>
        <taxon>Dikarya</taxon>
        <taxon>Ascomycota</taxon>
        <taxon>Pezizomycotina</taxon>
        <taxon>Leotiomycetes</taxon>
        <taxon>Helotiales</taxon>
        <taxon>Sclerotiniaceae</taxon>
        <taxon>Botrytis</taxon>
    </lineage>
</organism>
<keyword evidence="3" id="KW-1185">Reference proteome</keyword>
<comment type="caution">
    <text evidence="2">The sequence shown here is derived from an EMBL/GenBank/DDBJ whole genome shotgun (WGS) entry which is preliminary data.</text>
</comment>
<gene>
    <name evidence="2" type="ORF">BELL_0434g00020</name>
</gene>
<dbReference type="Proteomes" id="UP000297229">
    <property type="component" value="Unassembled WGS sequence"/>
</dbReference>
<feature type="region of interest" description="Disordered" evidence="1">
    <location>
        <begin position="196"/>
        <end position="218"/>
    </location>
</feature>
<name>A0A4Z1JFS0_9HELO</name>
<sequence length="594" mass="66767">MTMPVFPLDMALSTRIMSVSAAEVWPLIGNLASDSNLRGRNPDALDFYLNTHNAYETIDTIKLPIVTPEKEELASHTSTIDSSLSITTTMSKAQQSTSSDSIITMSLQEQIAKTLLLPLPKRHHAMPAYFSVKGDLNSKFSHLRKRRCTQCERHRLQCLKESADVECKSCKDAGKKCVFNKRFLKADRLLDFKTSDKNKTSESPLYQSSEQPNTELSRTRGSIVLGHSPIYQRQSTDDTINLDQNSANTLASSIDTTVCEQRQREALGSNSIGPRYLERGTYAPSNAFARQSCDIDNIRSRLGRESVDDDQITSPLAYLETLILQYTELVKGSSMAPLARAKSFWELLCIEDEKVPASNADTTLANIRGLLDVPTGVLIRQKVDYPLLKTHLKPLDFLRGVIAYIICDFTFQGNSAFRDDAILRRTAYLCFSEHVADIFLQEYHRQMAETQPFEDRMKLRRTSMSEKMNMIMQPLIGAGDNMNSFHESMAKVGNELHNIVGSYKGEFESIWAPPDSKFDSRIHALDDSQLHPNFVIEGGDVLITTCFGVKYKAPGRDWRVCAPAKVILAPPTMVRSTIKRGREEDLPSARKSRK</sequence>
<dbReference type="AlphaFoldDB" id="A0A4Z1JFS0"/>
<accession>A0A4Z1JFS0</accession>
<proteinExistence type="predicted"/>
<evidence type="ECO:0000256" key="1">
    <source>
        <dbReference type="SAM" id="MobiDB-lite"/>
    </source>
</evidence>
<protein>
    <recommendedName>
        <fullName evidence="4">Zn(2)-C6 fungal-type domain-containing protein</fullName>
    </recommendedName>
</protein>
<feature type="compositionally biased region" description="Polar residues" evidence="1">
    <location>
        <begin position="201"/>
        <end position="218"/>
    </location>
</feature>
<dbReference type="EMBL" id="PQXM01000432">
    <property type="protein sequence ID" value="TGO72621.1"/>
    <property type="molecule type" value="Genomic_DNA"/>
</dbReference>
<reference evidence="2 3" key="1">
    <citation type="submission" date="2017-12" db="EMBL/GenBank/DDBJ databases">
        <title>Comparative genomics of Botrytis spp.</title>
        <authorList>
            <person name="Valero-Jimenez C.A."/>
            <person name="Tapia P."/>
            <person name="Veloso J."/>
            <person name="Silva-Moreno E."/>
            <person name="Staats M."/>
            <person name="Valdes J.H."/>
            <person name="Van Kan J.A.L."/>
        </authorList>
    </citation>
    <scope>NUCLEOTIDE SEQUENCE [LARGE SCALE GENOMIC DNA]</scope>
    <source>
        <strain evidence="2 3">Be9601</strain>
    </source>
</reference>